<dbReference type="AlphaFoldDB" id="A0A1S2YYG0"/>
<proteinExistence type="inferred from homology"/>
<keyword evidence="4" id="KW-1185">Reference proteome</keyword>
<dbReference type="PaxDb" id="3827-XP_004511927.1"/>
<dbReference type="GeneID" id="101492148"/>
<feature type="compositionally biased region" description="Polar residues" evidence="2">
    <location>
        <begin position="42"/>
        <end position="56"/>
    </location>
</feature>
<evidence type="ECO:0000313" key="4">
    <source>
        <dbReference type="Proteomes" id="UP000087171"/>
    </source>
</evidence>
<dbReference type="PANTHER" id="PTHR31471">
    <property type="entry name" value="OS02G0116800 PROTEIN"/>
    <property type="match status" value="1"/>
</dbReference>
<dbReference type="PANTHER" id="PTHR31471:SF100">
    <property type="entry name" value="CARBOXY-TERMINAL REGION REMORIN"/>
    <property type="match status" value="1"/>
</dbReference>
<feature type="region of interest" description="Disordered" evidence="2">
    <location>
        <begin position="73"/>
        <end position="103"/>
    </location>
</feature>
<gene>
    <name evidence="5" type="primary">LOC101492148</name>
</gene>
<feature type="compositionally biased region" description="Polar residues" evidence="2">
    <location>
        <begin position="1"/>
        <end position="11"/>
    </location>
</feature>
<evidence type="ECO:0000313" key="5">
    <source>
        <dbReference type="RefSeq" id="XP_004511927.1"/>
    </source>
</evidence>
<dbReference type="OrthoDB" id="648416at2759"/>
<feature type="compositionally biased region" description="Polar residues" evidence="2">
    <location>
        <begin position="73"/>
        <end position="91"/>
    </location>
</feature>
<dbReference type="InterPro" id="IPR005516">
    <property type="entry name" value="Remorin_C"/>
</dbReference>
<dbReference type="eggNOG" id="ENOG502RFM7">
    <property type="taxonomic scope" value="Eukaryota"/>
</dbReference>
<dbReference type="RefSeq" id="XP_004511927.1">
    <property type="nucleotide sequence ID" value="XM_004511870.3"/>
</dbReference>
<sequence>MKKNSGTSQKLGSFLSPKAPNYSEKNIENKNGWNSERLLHPTRSSNRRQGFNSGRTIPSKWDDAERWISSPVSASSYTSNSNNKSCYVQNQRRPKSKSGPIVQQGTTNYYSNYYYSPTIPLRHGLVVKNFMMGGSPFTTGVLAPDVVSLQHYYAHEYDGPVYDIDDNSSSMLNENGVVLSSVFDAPSWSELLSDPSSPNSHDEKHDRTKNEDTVVSSNSKIDKGTQMSSPETENEDHSSTKSSSPNLAMDQKICHSAKLDVRDVQVDCQANVIKWSKSYASKLSSSHGKELKRSRTEANTSGLDIAESMSDTSSSKFERDEAKIIAWESLQKAKAEAAIQKLEMKLEKKKSSSMDKILNKLRRAQMKAEKMRSFTPDQQEQHVSKTWKVFSFPKYSQIWPPSSCFCSHAP</sequence>
<protein>
    <submittedName>
        <fullName evidence="5">Uncharacterized protein LOC101492148 isoform X1</fullName>
    </submittedName>
</protein>
<evidence type="ECO:0000256" key="1">
    <source>
        <dbReference type="ARBA" id="ARBA00005711"/>
    </source>
</evidence>
<name>A0A1S2YYG0_CICAR</name>
<accession>A0A1S2YYG0</accession>
<dbReference type="Proteomes" id="UP000087171">
    <property type="component" value="Chromosome Ca8"/>
</dbReference>
<dbReference type="KEGG" id="cam:101492148"/>
<feature type="region of interest" description="Disordered" evidence="2">
    <location>
        <begin position="190"/>
        <end position="247"/>
    </location>
</feature>
<reference evidence="5" key="2">
    <citation type="submission" date="2025-08" db="UniProtKB">
        <authorList>
            <consortium name="RefSeq"/>
        </authorList>
    </citation>
    <scope>IDENTIFICATION</scope>
    <source>
        <tissue evidence="5">Etiolated seedlings</tissue>
    </source>
</reference>
<dbReference type="STRING" id="3827.A0A1S2YYG0"/>
<evidence type="ECO:0000256" key="2">
    <source>
        <dbReference type="SAM" id="MobiDB-lite"/>
    </source>
</evidence>
<feature type="domain" description="Remorin C-terminal" evidence="3">
    <location>
        <begin position="313"/>
        <end position="388"/>
    </location>
</feature>
<evidence type="ECO:0000259" key="3">
    <source>
        <dbReference type="Pfam" id="PF03763"/>
    </source>
</evidence>
<reference evidence="4" key="1">
    <citation type="journal article" date="2013" name="Nat. Biotechnol.">
        <title>Draft genome sequence of chickpea (Cicer arietinum) provides a resource for trait improvement.</title>
        <authorList>
            <person name="Varshney R.K."/>
            <person name="Song C."/>
            <person name="Saxena R.K."/>
            <person name="Azam S."/>
            <person name="Yu S."/>
            <person name="Sharpe A.G."/>
            <person name="Cannon S."/>
            <person name="Baek J."/>
            <person name="Rosen B.D."/>
            <person name="Tar'an B."/>
            <person name="Millan T."/>
            <person name="Zhang X."/>
            <person name="Ramsay L.D."/>
            <person name="Iwata A."/>
            <person name="Wang Y."/>
            <person name="Nelson W."/>
            <person name="Farmer A.D."/>
            <person name="Gaur P.M."/>
            <person name="Soderlund C."/>
            <person name="Penmetsa R.V."/>
            <person name="Xu C."/>
            <person name="Bharti A.K."/>
            <person name="He W."/>
            <person name="Winter P."/>
            <person name="Zhao S."/>
            <person name="Hane J.K."/>
            <person name="Carrasquilla-Garcia N."/>
            <person name="Condie J.A."/>
            <person name="Upadhyaya H.D."/>
            <person name="Luo M.C."/>
            <person name="Thudi M."/>
            <person name="Gowda C.L."/>
            <person name="Singh N.P."/>
            <person name="Lichtenzveig J."/>
            <person name="Gali K.K."/>
            <person name="Rubio J."/>
            <person name="Nadarajan N."/>
            <person name="Dolezel J."/>
            <person name="Bansal K.C."/>
            <person name="Xu X."/>
            <person name="Edwards D."/>
            <person name="Zhang G."/>
            <person name="Kahl G."/>
            <person name="Gil J."/>
            <person name="Singh K.B."/>
            <person name="Datta S.K."/>
            <person name="Jackson S.A."/>
            <person name="Wang J."/>
            <person name="Cook D.R."/>
        </authorList>
    </citation>
    <scope>NUCLEOTIDE SEQUENCE [LARGE SCALE GENOMIC DNA]</scope>
    <source>
        <strain evidence="4">cv. CDC Frontier</strain>
    </source>
</reference>
<feature type="region of interest" description="Disordered" evidence="2">
    <location>
        <begin position="1"/>
        <end position="57"/>
    </location>
</feature>
<feature type="compositionally biased region" description="Polar residues" evidence="2">
    <location>
        <begin position="213"/>
        <end position="231"/>
    </location>
</feature>
<dbReference type="Pfam" id="PF03763">
    <property type="entry name" value="Remorin_C"/>
    <property type="match status" value="1"/>
</dbReference>
<organism evidence="4 5">
    <name type="scientific">Cicer arietinum</name>
    <name type="common">Chickpea</name>
    <name type="synonym">Garbanzo</name>
    <dbReference type="NCBI Taxonomy" id="3827"/>
    <lineage>
        <taxon>Eukaryota</taxon>
        <taxon>Viridiplantae</taxon>
        <taxon>Streptophyta</taxon>
        <taxon>Embryophyta</taxon>
        <taxon>Tracheophyta</taxon>
        <taxon>Spermatophyta</taxon>
        <taxon>Magnoliopsida</taxon>
        <taxon>eudicotyledons</taxon>
        <taxon>Gunneridae</taxon>
        <taxon>Pentapetalae</taxon>
        <taxon>rosids</taxon>
        <taxon>fabids</taxon>
        <taxon>Fabales</taxon>
        <taxon>Fabaceae</taxon>
        <taxon>Papilionoideae</taxon>
        <taxon>50 kb inversion clade</taxon>
        <taxon>NPAAA clade</taxon>
        <taxon>Hologalegina</taxon>
        <taxon>IRL clade</taxon>
        <taxon>Cicereae</taxon>
        <taxon>Cicer</taxon>
    </lineage>
</organism>
<feature type="compositionally biased region" description="Basic and acidic residues" evidence="2">
    <location>
        <begin position="200"/>
        <end position="212"/>
    </location>
</feature>
<comment type="similarity">
    <text evidence="1">Belongs to the remorin family.</text>
</comment>